<gene>
    <name evidence="2" type="ORF">TPSB3V08_LOCUS5122</name>
</gene>
<proteinExistence type="predicted"/>
<protein>
    <submittedName>
        <fullName evidence="2">Uncharacterized protein</fullName>
    </submittedName>
</protein>
<organism evidence="2">
    <name type="scientific">Timema poppense</name>
    <name type="common">Walking stick</name>
    <dbReference type="NCBI Taxonomy" id="170557"/>
    <lineage>
        <taxon>Eukaryota</taxon>
        <taxon>Metazoa</taxon>
        <taxon>Ecdysozoa</taxon>
        <taxon>Arthropoda</taxon>
        <taxon>Hexapoda</taxon>
        <taxon>Insecta</taxon>
        <taxon>Pterygota</taxon>
        <taxon>Neoptera</taxon>
        <taxon>Polyneoptera</taxon>
        <taxon>Phasmatodea</taxon>
        <taxon>Timematodea</taxon>
        <taxon>Timematoidea</taxon>
        <taxon>Timematidae</taxon>
        <taxon>Timema</taxon>
    </lineage>
</organism>
<dbReference type="AlphaFoldDB" id="A0A7R9H4M0"/>
<accession>A0A7R9H4M0</accession>
<sequence>MGMMMMMTFATTTGVMDDPCDSSARLMMFPESYGNLMMMISELYGKDDDVCYNCVARCGAEERGLRNSLGVVPKNAVYATLWCGAEERGLRNSLVWCRRTRPTQLFGRGDDEGGPTQLFRRGDDEGGPTQLSGYDDGIQNNMGKILIMTLPATPMMMMVYPSVLVCGYRKDDDPCNSLGKMMMTTTTHVTLQDGDGLYNPLGWQLSLQLSRREVVPYLGLDDPFNVKLTIKSYRCLHIDTKAIFGFTPSAVWLEIFVVVDISFAWLLHVEKCWECKGMFPCHHRGVGVRGQLSLPSQRRWSARTAFLNASEGLGVWGSIFLLMRAPFSDVAEALECEGASFPDVAEALDCKGHLSSTARRRWSARGRLFPTAQRRWECEGPPFPDGAEALGVRGATFPRRRGGVGVRGATFPRRRGGVGVRGATFPRRRGGVGVRGATFPRRRGGVGVRGATFPRRR</sequence>
<evidence type="ECO:0000256" key="1">
    <source>
        <dbReference type="SAM" id="MobiDB-lite"/>
    </source>
</evidence>
<feature type="region of interest" description="Disordered" evidence="1">
    <location>
        <begin position="427"/>
        <end position="457"/>
    </location>
</feature>
<reference evidence="2" key="1">
    <citation type="submission" date="2020-11" db="EMBL/GenBank/DDBJ databases">
        <authorList>
            <person name="Tran Van P."/>
        </authorList>
    </citation>
    <scope>NUCLEOTIDE SEQUENCE</scope>
</reference>
<name>A0A7R9H4M0_TIMPO</name>
<dbReference type="EMBL" id="OD002641">
    <property type="protein sequence ID" value="CAD7405731.1"/>
    <property type="molecule type" value="Genomic_DNA"/>
</dbReference>
<feature type="region of interest" description="Disordered" evidence="1">
    <location>
        <begin position="106"/>
        <end position="131"/>
    </location>
</feature>
<evidence type="ECO:0000313" key="2">
    <source>
        <dbReference type="EMBL" id="CAD7405731.1"/>
    </source>
</evidence>